<dbReference type="Proteomes" id="UP000663881">
    <property type="component" value="Unassembled WGS sequence"/>
</dbReference>
<accession>A0A818KY17</accession>
<evidence type="ECO:0000313" key="2">
    <source>
        <dbReference type="EMBL" id="CAF3569416.1"/>
    </source>
</evidence>
<dbReference type="SUPFAM" id="SSF56601">
    <property type="entry name" value="beta-lactamase/transpeptidase-like"/>
    <property type="match status" value="1"/>
</dbReference>
<dbReference type="InterPro" id="IPR012338">
    <property type="entry name" value="Beta-lactam/transpept-like"/>
</dbReference>
<evidence type="ECO:0000259" key="1">
    <source>
        <dbReference type="Pfam" id="PF00144"/>
    </source>
</evidence>
<sequence length="67" mass="7735">MATGSAICIERVATYWPEFEQNGTQNVKVKDLLSHRARLAVIDDDDGILNVEDILTVIYHRKLFFFH</sequence>
<comment type="caution">
    <text evidence="2">The sequence shown here is derived from an EMBL/GenBank/DDBJ whole genome shotgun (WGS) entry which is preliminary data.</text>
</comment>
<feature type="domain" description="Beta-lactamase-related" evidence="1">
    <location>
        <begin position="11"/>
        <end position="58"/>
    </location>
</feature>
<protein>
    <recommendedName>
        <fullName evidence="1">Beta-lactamase-related domain-containing protein</fullName>
    </recommendedName>
</protein>
<dbReference type="Pfam" id="PF00144">
    <property type="entry name" value="Beta-lactamase"/>
    <property type="match status" value="1"/>
</dbReference>
<reference evidence="2" key="1">
    <citation type="submission" date="2021-02" db="EMBL/GenBank/DDBJ databases">
        <authorList>
            <person name="Nowell W R."/>
        </authorList>
    </citation>
    <scope>NUCLEOTIDE SEQUENCE</scope>
</reference>
<dbReference type="Gene3D" id="3.40.710.10">
    <property type="entry name" value="DD-peptidase/beta-lactamase superfamily"/>
    <property type="match status" value="1"/>
</dbReference>
<dbReference type="AlphaFoldDB" id="A0A818KY17"/>
<dbReference type="EMBL" id="CAJOAY010000169">
    <property type="protein sequence ID" value="CAF3569416.1"/>
    <property type="molecule type" value="Genomic_DNA"/>
</dbReference>
<gene>
    <name evidence="2" type="ORF">OKA104_LOCUS5022</name>
</gene>
<name>A0A818KY17_9BILA</name>
<evidence type="ECO:0000313" key="3">
    <source>
        <dbReference type="Proteomes" id="UP000663881"/>
    </source>
</evidence>
<dbReference type="InterPro" id="IPR001466">
    <property type="entry name" value="Beta-lactam-related"/>
</dbReference>
<organism evidence="2 3">
    <name type="scientific">Adineta steineri</name>
    <dbReference type="NCBI Taxonomy" id="433720"/>
    <lineage>
        <taxon>Eukaryota</taxon>
        <taxon>Metazoa</taxon>
        <taxon>Spiralia</taxon>
        <taxon>Gnathifera</taxon>
        <taxon>Rotifera</taxon>
        <taxon>Eurotatoria</taxon>
        <taxon>Bdelloidea</taxon>
        <taxon>Adinetida</taxon>
        <taxon>Adinetidae</taxon>
        <taxon>Adineta</taxon>
    </lineage>
</organism>
<proteinExistence type="predicted"/>